<gene>
    <name evidence="3" type="ORF">E2553_29310</name>
</gene>
<accession>A0A4Y8MTT1</accession>
<evidence type="ECO:0000256" key="2">
    <source>
        <dbReference type="SAM" id="SignalP"/>
    </source>
</evidence>
<keyword evidence="2" id="KW-0732">Signal</keyword>
<dbReference type="GeneID" id="97303545"/>
<protein>
    <recommendedName>
        <fullName evidence="5">DUF4148 domain-containing protein</fullName>
    </recommendedName>
</protein>
<feature type="chain" id="PRO_5021334384" description="DUF4148 domain-containing protein" evidence="2">
    <location>
        <begin position="22"/>
        <end position="101"/>
    </location>
</feature>
<sequence length="101" mass="10519">MRTFIAALLGATACLPALAHATSQLPDPADPAASVPVLDTPSVLADYRPYRDQQAPSWPSLNRAVTHPAGRAGASHGSLHSSSTDDVKEDAHNSHREGAAK</sequence>
<organism evidence="3 4">
    <name type="scientific">Paraburkholderia dipogonis</name>
    <dbReference type="NCBI Taxonomy" id="1211383"/>
    <lineage>
        <taxon>Bacteria</taxon>
        <taxon>Pseudomonadati</taxon>
        <taxon>Pseudomonadota</taxon>
        <taxon>Betaproteobacteria</taxon>
        <taxon>Burkholderiales</taxon>
        <taxon>Burkholderiaceae</taxon>
        <taxon>Paraburkholderia</taxon>
    </lineage>
</organism>
<dbReference type="Proteomes" id="UP000297385">
    <property type="component" value="Unassembled WGS sequence"/>
</dbReference>
<evidence type="ECO:0000313" key="3">
    <source>
        <dbReference type="EMBL" id="TFE40812.1"/>
    </source>
</evidence>
<evidence type="ECO:0008006" key="5">
    <source>
        <dbReference type="Google" id="ProtNLM"/>
    </source>
</evidence>
<dbReference type="EMBL" id="SNVI01000002">
    <property type="protein sequence ID" value="TFE40812.1"/>
    <property type="molecule type" value="Genomic_DNA"/>
</dbReference>
<feature type="region of interest" description="Disordered" evidence="1">
    <location>
        <begin position="48"/>
        <end position="101"/>
    </location>
</feature>
<feature type="signal peptide" evidence="2">
    <location>
        <begin position="1"/>
        <end position="21"/>
    </location>
</feature>
<feature type="compositionally biased region" description="Low complexity" evidence="1">
    <location>
        <begin position="69"/>
        <end position="82"/>
    </location>
</feature>
<reference evidence="3 4" key="1">
    <citation type="submission" date="2019-03" db="EMBL/GenBank/DDBJ databases">
        <title>Complete Genome Sequence of Paraburkholderia dipogonis ICMP 19430T, a Nitrogen-fixing Symbiont of the South African Invasive Legume Dipogon lignosus in New Zealand.</title>
        <authorList>
            <person name="De Meyer S.E."/>
        </authorList>
    </citation>
    <scope>NUCLEOTIDE SEQUENCE [LARGE SCALE GENOMIC DNA]</scope>
    <source>
        <strain evidence="3 4">ICMP 19430</strain>
    </source>
</reference>
<dbReference type="AlphaFoldDB" id="A0A4Y8MTT1"/>
<feature type="compositionally biased region" description="Basic and acidic residues" evidence="1">
    <location>
        <begin position="83"/>
        <end position="101"/>
    </location>
</feature>
<name>A0A4Y8MTT1_9BURK</name>
<comment type="caution">
    <text evidence="3">The sequence shown here is derived from an EMBL/GenBank/DDBJ whole genome shotgun (WGS) entry which is preliminary data.</text>
</comment>
<proteinExistence type="predicted"/>
<evidence type="ECO:0000313" key="4">
    <source>
        <dbReference type="Proteomes" id="UP000297385"/>
    </source>
</evidence>
<evidence type="ECO:0000256" key="1">
    <source>
        <dbReference type="SAM" id="MobiDB-lite"/>
    </source>
</evidence>
<dbReference type="RefSeq" id="WP_134463277.1">
    <property type="nucleotide sequence ID" value="NZ_JBHMFL010000082.1"/>
</dbReference>